<dbReference type="CDD" id="cd07516">
    <property type="entry name" value="HAD_Pase"/>
    <property type="match status" value="1"/>
</dbReference>
<dbReference type="GO" id="GO:0016791">
    <property type="term" value="F:phosphatase activity"/>
    <property type="evidence" value="ECO:0007669"/>
    <property type="project" value="UniProtKB-ARBA"/>
</dbReference>
<dbReference type="InterPro" id="IPR000150">
    <property type="entry name" value="Cof"/>
</dbReference>
<gene>
    <name evidence="1" type="ORF">F4694_005310</name>
</gene>
<comment type="caution">
    <text evidence="1">The sequence shown here is derived from an EMBL/GenBank/DDBJ whole genome shotgun (WGS) entry which is preliminary data.</text>
</comment>
<dbReference type="InterPro" id="IPR006379">
    <property type="entry name" value="HAD-SF_hydro_IIB"/>
</dbReference>
<dbReference type="Gene3D" id="3.40.50.1000">
    <property type="entry name" value="HAD superfamily/HAD-like"/>
    <property type="match status" value="1"/>
</dbReference>
<reference evidence="2" key="2">
    <citation type="submission" date="2020-08" db="EMBL/GenBank/DDBJ databases">
        <title>The Agave Microbiome: Exploring the role of microbial communities in plant adaptations to desert environments.</title>
        <authorList>
            <person name="Partida-Martinez L.P."/>
        </authorList>
    </citation>
    <scope>NUCLEOTIDE SEQUENCE [LARGE SCALE GENOMIC DNA]</scope>
    <source>
        <strain evidence="2">AT2.8</strain>
    </source>
</reference>
<dbReference type="SFLD" id="SFLDS00003">
    <property type="entry name" value="Haloacid_Dehalogenase"/>
    <property type="match status" value="1"/>
</dbReference>
<evidence type="ECO:0000313" key="2">
    <source>
        <dbReference type="Proteomes" id="UP000548423"/>
    </source>
</evidence>
<dbReference type="AlphaFoldDB" id="A0A852TI80"/>
<dbReference type="SUPFAM" id="SSF56784">
    <property type="entry name" value="HAD-like"/>
    <property type="match status" value="1"/>
</dbReference>
<sequence length="271" mass="30610">MYKLVAIDIDGTLMNDRKEITKEVNDAIQAAKAKGVKVVICTGRPIVGVQSIIEELKLNDEDDYVITFNGALVQNTHSKEVESQITLTYENLKEIYELSQKIDSPLHFFDTENLYTPNRDISPYTIHEAHINGISLHYRTIEEVPKDMLIPKVMFIDEPDRLNQNMANIPESFWEKYTFVKSTPFFLEILDPRVSKGNAVKQLAEKLSIKQEEVICIGDGENDLSMIEYAGCGVAMANAVSVVKEVAQFHTLSNNEHGVAYAIEKLILETK</sequence>
<dbReference type="NCBIfam" id="TIGR00099">
    <property type="entry name" value="Cof-subfamily"/>
    <property type="match status" value="1"/>
</dbReference>
<dbReference type="EMBL" id="JACCBX010000014">
    <property type="protein sequence ID" value="NYE08462.1"/>
    <property type="molecule type" value="Genomic_DNA"/>
</dbReference>
<dbReference type="Gene3D" id="3.30.1240.10">
    <property type="match status" value="1"/>
</dbReference>
<dbReference type="Proteomes" id="UP000548423">
    <property type="component" value="Unassembled WGS sequence"/>
</dbReference>
<proteinExistence type="predicted"/>
<protein>
    <recommendedName>
        <fullName evidence="3">Sugar-phosphatase</fullName>
    </recommendedName>
</protein>
<reference evidence="2" key="1">
    <citation type="submission" date="2020-07" db="EMBL/GenBank/DDBJ databases">
        <authorList>
            <person name="Partida-Martinez L."/>
            <person name="Huntemann M."/>
            <person name="Clum A."/>
            <person name="Wang J."/>
            <person name="Palaniappan K."/>
            <person name="Ritter S."/>
            <person name="Chen I.-M."/>
            <person name="Stamatis D."/>
            <person name="Reddy T."/>
            <person name="O'Malley R."/>
            <person name="Daum C."/>
            <person name="Shapiro N."/>
            <person name="Ivanova N."/>
            <person name="Kyrpides N."/>
            <person name="Woyke T."/>
        </authorList>
    </citation>
    <scope>NUCLEOTIDE SEQUENCE [LARGE SCALE GENOMIC DNA]</scope>
    <source>
        <strain evidence="2">AT2.8</strain>
    </source>
</reference>
<dbReference type="NCBIfam" id="TIGR01484">
    <property type="entry name" value="HAD-SF-IIB"/>
    <property type="match status" value="1"/>
</dbReference>
<dbReference type="PROSITE" id="PS01229">
    <property type="entry name" value="COF_2"/>
    <property type="match status" value="1"/>
</dbReference>
<dbReference type="PANTHER" id="PTHR10000:SF8">
    <property type="entry name" value="HAD SUPERFAMILY HYDROLASE-LIKE, TYPE 3"/>
    <property type="match status" value="1"/>
</dbReference>
<accession>A0A852TI80</accession>
<dbReference type="GO" id="GO:0005829">
    <property type="term" value="C:cytosol"/>
    <property type="evidence" value="ECO:0007669"/>
    <property type="project" value="TreeGrafter"/>
</dbReference>
<name>A0A852TI80_9BACI</name>
<dbReference type="SFLD" id="SFLDG01144">
    <property type="entry name" value="C2.B.4:_PGP_Like"/>
    <property type="match status" value="1"/>
</dbReference>
<dbReference type="GO" id="GO:0000287">
    <property type="term" value="F:magnesium ion binding"/>
    <property type="evidence" value="ECO:0007669"/>
    <property type="project" value="TreeGrafter"/>
</dbReference>
<dbReference type="Pfam" id="PF08282">
    <property type="entry name" value="Hydrolase_3"/>
    <property type="match status" value="1"/>
</dbReference>
<evidence type="ECO:0008006" key="3">
    <source>
        <dbReference type="Google" id="ProtNLM"/>
    </source>
</evidence>
<dbReference type="NCBIfam" id="NF007806">
    <property type="entry name" value="PRK10513.1"/>
    <property type="match status" value="1"/>
</dbReference>
<dbReference type="SFLD" id="SFLDG01140">
    <property type="entry name" value="C2.B:_Phosphomannomutase_and_P"/>
    <property type="match status" value="1"/>
</dbReference>
<dbReference type="InterPro" id="IPR036412">
    <property type="entry name" value="HAD-like_sf"/>
</dbReference>
<evidence type="ECO:0000313" key="1">
    <source>
        <dbReference type="EMBL" id="NYE08462.1"/>
    </source>
</evidence>
<dbReference type="InterPro" id="IPR023214">
    <property type="entry name" value="HAD_sf"/>
</dbReference>
<dbReference type="PANTHER" id="PTHR10000">
    <property type="entry name" value="PHOSPHOSERINE PHOSPHATASE"/>
    <property type="match status" value="1"/>
</dbReference>
<organism evidence="1 2">
    <name type="scientific">Neobacillus niacini</name>
    <dbReference type="NCBI Taxonomy" id="86668"/>
    <lineage>
        <taxon>Bacteria</taxon>
        <taxon>Bacillati</taxon>
        <taxon>Bacillota</taxon>
        <taxon>Bacilli</taxon>
        <taxon>Bacillales</taxon>
        <taxon>Bacillaceae</taxon>
        <taxon>Neobacillus</taxon>
    </lineage>
</organism>